<comment type="caution">
    <text evidence="3">The sequence shown here is derived from an EMBL/GenBank/DDBJ whole genome shotgun (WGS) entry which is preliminary data.</text>
</comment>
<dbReference type="Pfam" id="PF06580">
    <property type="entry name" value="His_kinase"/>
    <property type="match status" value="1"/>
</dbReference>
<dbReference type="Proteomes" id="UP000027821">
    <property type="component" value="Unassembled WGS sequence"/>
</dbReference>
<dbReference type="InterPro" id="IPR050640">
    <property type="entry name" value="Bact_2-comp_sensor_kinase"/>
</dbReference>
<proteinExistence type="predicted"/>
<dbReference type="InterPro" id="IPR010559">
    <property type="entry name" value="Sig_transdc_His_kin_internal"/>
</dbReference>
<feature type="transmembrane region" description="Helical" evidence="1">
    <location>
        <begin position="124"/>
        <end position="147"/>
    </location>
</feature>
<reference evidence="3 4" key="1">
    <citation type="submission" date="2014-04" db="EMBL/GenBank/DDBJ databases">
        <title>Characterization and application of a salt tolerant electro-active bacterium.</title>
        <authorList>
            <person name="Yang L."/>
            <person name="Wei S."/>
            <person name="Tay Q.X.M."/>
        </authorList>
    </citation>
    <scope>NUCLEOTIDE SEQUENCE [LARGE SCALE GENOMIC DNA]</scope>
    <source>
        <strain evidence="3 4">LY1</strain>
    </source>
</reference>
<dbReference type="Gene3D" id="3.30.565.10">
    <property type="entry name" value="Histidine kinase-like ATPase, C-terminal domain"/>
    <property type="match status" value="1"/>
</dbReference>
<dbReference type="RefSeq" id="WP_035073152.1">
    <property type="nucleotide sequence ID" value="NZ_JMIH01000016.1"/>
</dbReference>
<dbReference type="GO" id="GO:0000155">
    <property type="term" value="F:phosphorelay sensor kinase activity"/>
    <property type="evidence" value="ECO:0007669"/>
    <property type="project" value="InterPro"/>
</dbReference>
<dbReference type="PANTHER" id="PTHR34220:SF7">
    <property type="entry name" value="SENSOR HISTIDINE KINASE YPDA"/>
    <property type="match status" value="1"/>
</dbReference>
<feature type="transmembrane region" description="Helical" evidence="1">
    <location>
        <begin position="50"/>
        <end position="70"/>
    </location>
</feature>
<keyword evidence="1" id="KW-0472">Membrane</keyword>
<accession>A0A074LK87</accession>
<sequence>MYKKAITISQEIAVHLFFWIFMAYLNLIDMDYSNGNSLVGVKVGLFHKTHATVFILTFYFNYLLLSPITFRSFTWQKALASILALYTFFILFRYILEQIFTVALFGIGNYYGDFSMAYYVFDNLYYGTFPILSSSFLWSIIFIIRLLHENKLIIEEQKNTEIKFLKAQINPHFIFNTLNNIYAMVYFKSEHSLAAIEKLGQIMRFTTYEFQNESISLAEEINYIKAYIELEQLRHEEQYPVNFDVPKRFNSITIPPYILSPLVENALKHGLASLHKPIKIKLEITKDTLNFKVENSISSSKKDKLGGIGLDNLKKRLQLFYPNSHTLTLSHTDSLFIAYLEVQFKS</sequence>
<feature type="domain" description="Signal transduction histidine kinase internal region" evidence="2">
    <location>
        <begin position="161"/>
        <end position="238"/>
    </location>
</feature>
<dbReference type="GO" id="GO:0016020">
    <property type="term" value="C:membrane"/>
    <property type="evidence" value="ECO:0007669"/>
    <property type="project" value="InterPro"/>
</dbReference>
<evidence type="ECO:0000313" key="3">
    <source>
        <dbReference type="EMBL" id="KEO74222.1"/>
    </source>
</evidence>
<keyword evidence="4" id="KW-1185">Reference proteome</keyword>
<keyword evidence="1" id="KW-1133">Transmembrane helix</keyword>
<dbReference type="EMBL" id="JMIH01000016">
    <property type="protein sequence ID" value="KEO74222.1"/>
    <property type="molecule type" value="Genomic_DNA"/>
</dbReference>
<dbReference type="PANTHER" id="PTHR34220">
    <property type="entry name" value="SENSOR HISTIDINE KINASE YPDA"/>
    <property type="match status" value="1"/>
</dbReference>
<feature type="transmembrane region" description="Helical" evidence="1">
    <location>
        <begin position="82"/>
        <end position="112"/>
    </location>
</feature>
<evidence type="ECO:0000313" key="4">
    <source>
        <dbReference type="Proteomes" id="UP000027821"/>
    </source>
</evidence>
<feature type="transmembrane region" description="Helical" evidence="1">
    <location>
        <begin position="12"/>
        <end position="30"/>
    </location>
</feature>
<name>A0A074LK87_9BACT</name>
<dbReference type="OrthoDB" id="9792992at2"/>
<organism evidence="3 4">
    <name type="scientific">Anditalea andensis</name>
    <dbReference type="NCBI Taxonomy" id="1048983"/>
    <lineage>
        <taxon>Bacteria</taxon>
        <taxon>Pseudomonadati</taxon>
        <taxon>Bacteroidota</taxon>
        <taxon>Cytophagia</taxon>
        <taxon>Cytophagales</taxon>
        <taxon>Cytophagaceae</taxon>
        <taxon>Anditalea</taxon>
    </lineage>
</organism>
<keyword evidence="1" id="KW-0812">Transmembrane</keyword>
<gene>
    <name evidence="3" type="ORF">EL17_08800</name>
</gene>
<dbReference type="eggNOG" id="COG2972">
    <property type="taxonomic scope" value="Bacteria"/>
</dbReference>
<dbReference type="InterPro" id="IPR036890">
    <property type="entry name" value="HATPase_C_sf"/>
</dbReference>
<protein>
    <recommendedName>
        <fullName evidence="2">Signal transduction histidine kinase internal region domain-containing protein</fullName>
    </recommendedName>
</protein>
<dbReference type="SUPFAM" id="SSF55874">
    <property type="entry name" value="ATPase domain of HSP90 chaperone/DNA topoisomerase II/histidine kinase"/>
    <property type="match status" value="1"/>
</dbReference>
<evidence type="ECO:0000256" key="1">
    <source>
        <dbReference type="SAM" id="Phobius"/>
    </source>
</evidence>
<dbReference type="STRING" id="1048983.EL17_08800"/>
<dbReference type="AlphaFoldDB" id="A0A074LK87"/>
<evidence type="ECO:0000259" key="2">
    <source>
        <dbReference type="Pfam" id="PF06580"/>
    </source>
</evidence>